<dbReference type="AlphaFoldDB" id="A0A6H5GGZ8"/>
<dbReference type="EMBL" id="CADCXU010012877">
    <property type="protein sequence ID" value="CAB0002767.1"/>
    <property type="molecule type" value="Genomic_DNA"/>
</dbReference>
<dbReference type="OrthoDB" id="7442523at2759"/>
<evidence type="ECO:0000313" key="1">
    <source>
        <dbReference type="EMBL" id="CAB0002767.1"/>
    </source>
</evidence>
<gene>
    <name evidence="1" type="ORF">NTEN_LOCUS8554</name>
</gene>
<organism evidence="1 2">
    <name type="scientific">Nesidiocoris tenuis</name>
    <dbReference type="NCBI Taxonomy" id="355587"/>
    <lineage>
        <taxon>Eukaryota</taxon>
        <taxon>Metazoa</taxon>
        <taxon>Ecdysozoa</taxon>
        <taxon>Arthropoda</taxon>
        <taxon>Hexapoda</taxon>
        <taxon>Insecta</taxon>
        <taxon>Pterygota</taxon>
        <taxon>Neoptera</taxon>
        <taxon>Paraneoptera</taxon>
        <taxon>Hemiptera</taxon>
        <taxon>Heteroptera</taxon>
        <taxon>Panheteroptera</taxon>
        <taxon>Cimicomorpha</taxon>
        <taxon>Miridae</taxon>
        <taxon>Dicyphina</taxon>
        <taxon>Nesidiocoris</taxon>
    </lineage>
</organism>
<accession>A0A6H5GGZ8</accession>
<name>A0A6H5GGZ8_9HEMI</name>
<reference evidence="1 2" key="1">
    <citation type="submission" date="2020-02" db="EMBL/GenBank/DDBJ databases">
        <authorList>
            <person name="Ferguson B K."/>
        </authorList>
    </citation>
    <scope>NUCLEOTIDE SEQUENCE [LARGE SCALE GENOMIC DNA]</scope>
</reference>
<dbReference type="Proteomes" id="UP000479000">
    <property type="component" value="Unassembled WGS sequence"/>
</dbReference>
<sequence>MARRGVALDKQPGVRPIGVGEVLHRICSKTDTLTGDDQREAVCADQLCRGAKAGVEGAVHGLQTKEIMTAKGYF</sequence>
<protein>
    <submittedName>
        <fullName evidence="1">Uncharacterized protein</fullName>
    </submittedName>
</protein>
<keyword evidence="2" id="KW-1185">Reference proteome</keyword>
<evidence type="ECO:0000313" key="2">
    <source>
        <dbReference type="Proteomes" id="UP000479000"/>
    </source>
</evidence>
<proteinExistence type="predicted"/>